<dbReference type="CDD" id="cd20779">
    <property type="entry name" value="8prop_hemeD1_NirS"/>
    <property type="match status" value="1"/>
</dbReference>
<keyword evidence="1 4" id="KW-0349">Heme</keyword>
<dbReference type="SUPFAM" id="SSF46626">
    <property type="entry name" value="Cytochrome c"/>
    <property type="match status" value="1"/>
</dbReference>
<dbReference type="PANTHER" id="PTHR47197:SF3">
    <property type="entry name" value="DIHYDRO-HEME D1 DEHYDROGENASE"/>
    <property type="match status" value="1"/>
</dbReference>
<dbReference type="InterPro" id="IPR051200">
    <property type="entry name" value="Host-pathogen_enzymatic-act"/>
</dbReference>
<evidence type="ECO:0000313" key="8">
    <source>
        <dbReference type="EMBL" id="GAA3998623.1"/>
    </source>
</evidence>
<dbReference type="Pfam" id="PF13442">
    <property type="entry name" value="Cytochrome_CBB3"/>
    <property type="match status" value="1"/>
</dbReference>
<dbReference type="SUPFAM" id="SSF51004">
    <property type="entry name" value="C-terminal (heme d1) domain of cytochrome cd1-nitrite reductase"/>
    <property type="match status" value="1"/>
</dbReference>
<feature type="signal peptide" evidence="6">
    <location>
        <begin position="1"/>
        <end position="27"/>
    </location>
</feature>
<protein>
    <submittedName>
        <fullName evidence="8">Nitrite reductase</fullName>
    </submittedName>
</protein>
<gene>
    <name evidence="8" type="primary">nirS</name>
    <name evidence="8" type="ORF">GCM10022279_22910</name>
</gene>
<proteinExistence type="predicted"/>
<evidence type="ECO:0000256" key="4">
    <source>
        <dbReference type="PROSITE-ProRule" id="PRU00433"/>
    </source>
</evidence>
<evidence type="ECO:0000256" key="6">
    <source>
        <dbReference type="SAM" id="SignalP"/>
    </source>
</evidence>
<dbReference type="Pfam" id="PF02239">
    <property type="entry name" value="Cytochrom_D1"/>
    <property type="match status" value="1"/>
</dbReference>
<sequence>MKDKRIAKLVALAAAAVVSATALTAVAQQPAEPGAPTTDVKSPEAQFRGAPYSMSGEEMHRADDPKMPAMTQAEFDRARQIYFERCAGCHGVLRKGATGKALTPDITLERGTEYLKTFIAYGSPAGMPNWLTSGDFDEATVDLMARYVQHTPPTPPEFSLEDMEKTRKEYIPVAERPTKKMNKYNIENIFSVTLRDDGTIALIDGDTKEIINIVKTGYAVHISRMGANGRYLYVIGRDARVNLIDLWMEKPDNVAEIKVGLEARSIETSKFKGWEDKIAIAGTYWPPQFVLMDGDTLKPRKVVGTRGMDIDNVYHPEPRVAAIVSSHEKPEFLVNAKETGKIWMVDYTDLTNLKMTKIATSKFLHDGGFDSTQRYFLTAANSSNQIVVIDTKKSKLEAIIDVGKIPHPGRGANFKHPKFGPVWATSGLGDESIAIIGTDPKGHKSNAWKVVQTLEGQGGGSLFIKTHPKSNNLWVDTTLNPDPKLSQSVAVFDIRDLTKAPQIIDIAACANIKDDGAKRVVQPEYNKAGDEVWFSVWSAKDKQSAIVVVDDKTRTCKTVLDDKRLVTPTGKFNVYNTQHDVY</sequence>
<keyword evidence="6" id="KW-0732">Signal</keyword>
<evidence type="ECO:0000313" key="9">
    <source>
        <dbReference type="Proteomes" id="UP001501627"/>
    </source>
</evidence>
<feature type="domain" description="Cytochrome c" evidence="7">
    <location>
        <begin position="73"/>
        <end position="152"/>
    </location>
</feature>
<name>A0ABP7RKA9_9BURK</name>
<keyword evidence="3 4" id="KW-0408">Iron</keyword>
<dbReference type="InterPro" id="IPR003143">
    <property type="entry name" value="Cyt_cd1_C_sf"/>
</dbReference>
<dbReference type="PANTHER" id="PTHR47197">
    <property type="entry name" value="PROTEIN NIRF"/>
    <property type="match status" value="1"/>
</dbReference>
<dbReference type="InterPro" id="IPR036909">
    <property type="entry name" value="Cyt_c-like_dom_sf"/>
</dbReference>
<keyword evidence="9" id="KW-1185">Reference proteome</keyword>
<evidence type="ECO:0000256" key="1">
    <source>
        <dbReference type="ARBA" id="ARBA00022617"/>
    </source>
</evidence>
<evidence type="ECO:0000256" key="2">
    <source>
        <dbReference type="ARBA" id="ARBA00022723"/>
    </source>
</evidence>
<evidence type="ECO:0000259" key="7">
    <source>
        <dbReference type="PROSITE" id="PS51007"/>
    </source>
</evidence>
<keyword evidence="2 4" id="KW-0479">Metal-binding</keyword>
<dbReference type="InterPro" id="IPR011048">
    <property type="entry name" value="Haem_d1_sf"/>
</dbReference>
<reference evidence="9" key="1">
    <citation type="journal article" date="2019" name="Int. J. Syst. Evol. Microbiol.">
        <title>The Global Catalogue of Microorganisms (GCM) 10K type strain sequencing project: providing services to taxonomists for standard genome sequencing and annotation.</title>
        <authorList>
            <consortium name="The Broad Institute Genomics Platform"/>
            <consortium name="The Broad Institute Genome Sequencing Center for Infectious Disease"/>
            <person name="Wu L."/>
            <person name="Ma J."/>
        </authorList>
    </citation>
    <scope>NUCLEOTIDE SEQUENCE [LARGE SCALE GENOMIC DNA]</scope>
    <source>
        <strain evidence="9">JCM 17561</strain>
    </source>
</reference>
<evidence type="ECO:0000256" key="3">
    <source>
        <dbReference type="ARBA" id="ARBA00023004"/>
    </source>
</evidence>
<accession>A0ABP7RKA9</accession>
<dbReference type="EMBL" id="BAABBP010000021">
    <property type="protein sequence ID" value="GAA3998623.1"/>
    <property type="molecule type" value="Genomic_DNA"/>
</dbReference>
<dbReference type="Gene3D" id="1.10.760.10">
    <property type="entry name" value="Cytochrome c-like domain"/>
    <property type="match status" value="1"/>
</dbReference>
<organism evidence="8 9">
    <name type="scientific">Comamonas faecalis</name>
    <dbReference type="NCBI Taxonomy" id="1387849"/>
    <lineage>
        <taxon>Bacteria</taxon>
        <taxon>Pseudomonadati</taxon>
        <taxon>Pseudomonadota</taxon>
        <taxon>Betaproteobacteria</taxon>
        <taxon>Burkholderiales</taxon>
        <taxon>Comamonadaceae</taxon>
        <taxon>Comamonas</taxon>
    </lineage>
</organism>
<evidence type="ECO:0000256" key="5">
    <source>
        <dbReference type="SAM" id="MobiDB-lite"/>
    </source>
</evidence>
<dbReference type="PROSITE" id="PS51007">
    <property type="entry name" value="CYTC"/>
    <property type="match status" value="1"/>
</dbReference>
<dbReference type="InterPro" id="IPR009056">
    <property type="entry name" value="Cyt_c-like_dom"/>
</dbReference>
<feature type="chain" id="PRO_5045511429" evidence="6">
    <location>
        <begin position="28"/>
        <end position="582"/>
    </location>
</feature>
<comment type="caution">
    <text evidence="8">The sequence shown here is derived from an EMBL/GenBank/DDBJ whole genome shotgun (WGS) entry which is preliminary data.</text>
</comment>
<dbReference type="Proteomes" id="UP001501627">
    <property type="component" value="Unassembled WGS sequence"/>
</dbReference>
<dbReference type="Gene3D" id="2.140.10.20">
    <property type="entry name" value="C-terminal (heme d1) domain of cytochrome cd1-nitrite reductase"/>
    <property type="match status" value="1"/>
</dbReference>
<feature type="region of interest" description="Disordered" evidence="5">
    <location>
        <begin position="28"/>
        <end position="63"/>
    </location>
</feature>